<sequence length="1041" mass="113819">MEAAKEGVKEGAKARPASSSSAGIKNLAINGSHDRKPLFPRHQSTISADHAHSPSKQPALSRRASSASASKLPTSTLSQGTRKPLSLTEAMRLAEKEEGLHADHTDESQPIDASPSPAPRPWREKKDSVEPIPMKKDGVKRTEPIKSAGSDGANWREKSDWRSKKPESHESTNGDAQLPDLVPGIEDVPLPSVEKDPASDLRKTVGPPKSFAPKAQSPDKVFTWQIDDDFTAGDIQVSDSPRLKANGNRPFADRLKFDENSEVDIHSKTRVNNPGSQNTRLDEIHSREVKAGNNIPLERPADQQNTKLDDIKAREADAEAKIPIPNRHLSSPPTNTKLDDIRQRETAGLSKRQLASARLEEIREKNAASRSKSPEEIQPIVKGHRASPSLTQKPIWYRPGGGAVAAVPDTPPSTYKTRRERMAEERAASAASGGSPNTSPSDKAAEESQPAIPRPTVSHRRADSKDLLRQVIRGSSESPASDSQTTKKVGRKSDKTSGEGSPARGSPRRAATTSSAAARRRATTKNGARPSTGIAGLRRIMSSESSSGSKRSSVHSETDPTDRIEGEMSLFAPRDDYSERGSVRAASPSSEPKRSEDVDSTPKAPVKHQDVLSMPTPKVSGAYVETPATIRKLDFGGKLDDQDDAKSTSSEPLRARDNGTASDLGADEKRRRSRSTSSSRRPRARSLPRNKRSLKNTAVLPSVKADLAEIKNMFNLEDSTVDDFEEVLAGTKTASPEITDLLAKLPEKAPVNDSFDIELDAMKERDGKIKRRMSDPSPQKPDRISKTVVKQEDDDNTLTLTERMVGKLGRSLAGVRTSQQGIGRLADGFSKTSANRPSAVHKGTEEPATEKVYIHVKDTDSAGYLRIPIPKLYTTETGLRLTPLGILTIVFGLWYLFESIMCGLYCQPTSCSSEMPCKWSHDDPTFGQAIPVKLDQWATGGAGRSALNAAGRDLADAILDITDSVQGTDIRDVDVQSLTFEGRRRHRRRMMKKGYLKRDEDVDWETRRKWDAWHRARMEKEGRVAAGEAEVKSVGEDMPIF</sequence>
<dbReference type="AlphaFoldDB" id="A0A9Q0BAZ2"/>
<feature type="compositionally biased region" description="Low complexity" evidence="1">
    <location>
        <begin position="542"/>
        <end position="551"/>
    </location>
</feature>
<feature type="compositionally biased region" description="Basic and acidic residues" evidence="1">
    <location>
        <begin position="280"/>
        <end position="290"/>
    </location>
</feature>
<dbReference type="EMBL" id="JAGIXG020000049">
    <property type="protein sequence ID" value="KAI6779297.1"/>
    <property type="molecule type" value="Genomic_DNA"/>
</dbReference>
<dbReference type="GeneID" id="75827546"/>
<feature type="compositionally biased region" description="Polar residues" evidence="1">
    <location>
        <begin position="270"/>
        <end position="279"/>
    </location>
</feature>
<feature type="compositionally biased region" description="Basic residues" evidence="1">
    <location>
        <begin position="680"/>
        <end position="694"/>
    </location>
</feature>
<dbReference type="OrthoDB" id="3439035at2759"/>
<reference evidence="2" key="2">
    <citation type="submission" date="2022-07" db="EMBL/GenBank/DDBJ databases">
        <authorList>
            <person name="Goncalves M.F.M."/>
            <person name="Hilario S."/>
            <person name="Van De Peer Y."/>
            <person name="Esteves A.C."/>
            <person name="Alves A."/>
        </authorList>
    </citation>
    <scope>NUCLEOTIDE SEQUENCE</scope>
    <source>
        <strain evidence="2">MUM 19.33</strain>
    </source>
</reference>
<feature type="compositionally biased region" description="Basic and acidic residues" evidence="1">
    <location>
        <begin position="307"/>
        <end position="320"/>
    </location>
</feature>
<feature type="compositionally biased region" description="Basic and acidic residues" evidence="1">
    <location>
        <begin position="121"/>
        <end position="144"/>
    </location>
</feature>
<feature type="compositionally biased region" description="Basic and acidic residues" evidence="1">
    <location>
        <begin position="631"/>
        <end position="646"/>
    </location>
</feature>
<evidence type="ECO:0000313" key="2">
    <source>
        <dbReference type="EMBL" id="KAI6779297.1"/>
    </source>
</evidence>
<feature type="compositionally biased region" description="Low complexity" evidence="1">
    <location>
        <begin position="61"/>
        <end position="70"/>
    </location>
</feature>
<dbReference type="RefSeq" id="XP_051360153.1">
    <property type="nucleotide sequence ID" value="XM_051508815.1"/>
</dbReference>
<feature type="compositionally biased region" description="Polar residues" evidence="1">
    <location>
        <begin position="71"/>
        <end position="81"/>
    </location>
</feature>
<reference evidence="2" key="1">
    <citation type="journal article" date="2021" name="J Fungi (Basel)">
        <title>Genomic and Metabolomic Analyses of the Marine Fungus Emericellopsis cladophorae: Insights into Saltwater Adaptability Mechanisms and Its Biosynthetic Potential.</title>
        <authorList>
            <person name="Goncalves M.F.M."/>
            <person name="Hilario S."/>
            <person name="Van de Peer Y."/>
            <person name="Esteves A.C."/>
            <person name="Alves A."/>
        </authorList>
    </citation>
    <scope>NUCLEOTIDE SEQUENCE</scope>
    <source>
        <strain evidence="2">MUM 19.33</strain>
    </source>
</reference>
<feature type="compositionally biased region" description="Basic and acidic residues" evidence="1">
    <location>
        <begin position="358"/>
        <end position="375"/>
    </location>
</feature>
<evidence type="ECO:0000256" key="1">
    <source>
        <dbReference type="SAM" id="MobiDB-lite"/>
    </source>
</evidence>
<gene>
    <name evidence="2" type="ORF">J7T54_001027</name>
</gene>
<organism evidence="2 3">
    <name type="scientific">Emericellopsis cladophorae</name>
    <dbReference type="NCBI Taxonomy" id="2686198"/>
    <lineage>
        <taxon>Eukaryota</taxon>
        <taxon>Fungi</taxon>
        <taxon>Dikarya</taxon>
        <taxon>Ascomycota</taxon>
        <taxon>Pezizomycotina</taxon>
        <taxon>Sordariomycetes</taxon>
        <taxon>Hypocreomycetidae</taxon>
        <taxon>Hypocreales</taxon>
        <taxon>Bionectriaceae</taxon>
        <taxon>Emericellopsis</taxon>
    </lineage>
</organism>
<name>A0A9Q0BAZ2_9HYPO</name>
<keyword evidence="3" id="KW-1185">Reference proteome</keyword>
<feature type="compositionally biased region" description="Basic and acidic residues" evidence="1">
    <location>
        <begin position="573"/>
        <end position="582"/>
    </location>
</feature>
<dbReference type="Proteomes" id="UP001055219">
    <property type="component" value="Unassembled WGS sequence"/>
</dbReference>
<feature type="region of interest" description="Disordered" evidence="1">
    <location>
        <begin position="233"/>
        <end position="698"/>
    </location>
</feature>
<feature type="region of interest" description="Disordered" evidence="1">
    <location>
        <begin position="764"/>
        <end position="786"/>
    </location>
</feature>
<feature type="compositionally biased region" description="Basic and acidic residues" evidence="1">
    <location>
        <begin position="92"/>
        <end position="107"/>
    </location>
</feature>
<feature type="compositionally biased region" description="Basic and acidic residues" evidence="1">
    <location>
        <begin position="1"/>
        <end position="13"/>
    </location>
</feature>
<accession>A0A9Q0BAZ2</accession>
<feature type="compositionally biased region" description="Polar residues" evidence="1">
    <location>
        <begin position="473"/>
        <end position="487"/>
    </location>
</feature>
<feature type="compositionally biased region" description="Basic and acidic residues" evidence="1">
    <location>
        <begin position="193"/>
        <end position="203"/>
    </location>
</feature>
<comment type="caution">
    <text evidence="2">The sequence shown here is derived from an EMBL/GenBank/DDBJ whole genome shotgun (WGS) entry which is preliminary data.</text>
</comment>
<feature type="compositionally biased region" description="Low complexity" evidence="1">
    <location>
        <begin position="500"/>
        <end position="517"/>
    </location>
</feature>
<proteinExistence type="predicted"/>
<evidence type="ECO:0000313" key="3">
    <source>
        <dbReference type="Proteomes" id="UP001055219"/>
    </source>
</evidence>
<feature type="compositionally biased region" description="Basic and acidic residues" evidence="1">
    <location>
        <begin position="251"/>
        <end position="267"/>
    </location>
</feature>
<feature type="compositionally biased region" description="Basic and acidic residues" evidence="1">
    <location>
        <begin position="154"/>
        <end position="172"/>
    </location>
</feature>
<feature type="region of interest" description="Disordered" evidence="1">
    <location>
        <begin position="1"/>
        <end position="220"/>
    </location>
</feature>
<protein>
    <submittedName>
        <fullName evidence="2">Uncharacterized protein</fullName>
    </submittedName>
</protein>
<feature type="compositionally biased region" description="Basic and acidic residues" evidence="1">
    <location>
        <begin position="554"/>
        <end position="566"/>
    </location>
</feature>